<gene>
    <name evidence="3" type="primary">Contig13746.g14667</name>
    <name evidence="3" type="ORF">STYLEM_523</name>
</gene>
<dbReference type="AlphaFoldDB" id="A0A077ZSX9"/>
<feature type="compositionally biased region" description="Polar residues" evidence="2">
    <location>
        <begin position="87"/>
        <end position="97"/>
    </location>
</feature>
<organism evidence="3 4">
    <name type="scientific">Stylonychia lemnae</name>
    <name type="common">Ciliate</name>
    <dbReference type="NCBI Taxonomy" id="5949"/>
    <lineage>
        <taxon>Eukaryota</taxon>
        <taxon>Sar</taxon>
        <taxon>Alveolata</taxon>
        <taxon>Ciliophora</taxon>
        <taxon>Intramacronucleata</taxon>
        <taxon>Spirotrichea</taxon>
        <taxon>Stichotrichia</taxon>
        <taxon>Sporadotrichida</taxon>
        <taxon>Oxytrichidae</taxon>
        <taxon>Stylonychinae</taxon>
        <taxon>Stylonychia</taxon>
    </lineage>
</organism>
<proteinExistence type="predicted"/>
<evidence type="ECO:0000313" key="3">
    <source>
        <dbReference type="EMBL" id="CDW71576.1"/>
    </source>
</evidence>
<feature type="region of interest" description="Disordered" evidence="2">
    <location>
        <begin position="303"/>
        <end position="330"/>
    </location>
</feature>
<feature type="region of interest" description="Disordered" evidence="2">
    <location>
        <begin position="87"/>
        <end position="125"/>
    </location>
</feature>
<accession>A0A077ZSX9</accession>
<dbReference type="EMBL" id="CCKQ01000499">
    <property type="protein sequence ID" value="CDW71576.1"/>
    <property type="molecule type" value="Genomic_DNA"/>
</dbReference>
<protein>
    <submittedName>
        <fullName evidence="3">Uncharacterized protein</fullName>
    </submittedName>
</protein>
<feature type="region of interest" description="Disordered" evidence="2">
    <location>
        <begin position="1"/>
        <end position="23"/>
    </location>
</feature>
<dbReference type="InParanoid" id="A0A077ZSX9"/>
<evidence type="ECO:0000256" key="2">
    <source>
        <dbReference type="SAM" id="MobiDB-lite"/>
    </source>
</evidence>
<feature type="compositionally biased region" description="Polar residues" evidence="2">
    <location>
        <begin position="11"/>
        <end position="23"/>
    </location>
</feature>
<feature type="coiled-coil region" evidence="1">
    <location>
        <begin position="232"/>
        <end position="262"/>
    </location>
</feature>
<evidence type="ECO:0000256" key="1">
    <source>
        <dbReference type="SAM" id="Coils"/>
    </source>
</evidence>
<name>A0A077ZSX9_STYLE</name>
<dbReference type="Proteomes" id="UP000039865">
    <property type="component" value="Unassembled WGS sequence"/>
</dbReference>
<evidence type="ECO:0000313" key="4">
    <source>
        <dbReference type="Proteomes" id="UP000039865"/>
    </source>
</evidence>
<sequence>MNDPNHLQVPNKASNKQENLNISPTVQSVDRSVLDMFKREGNQRRKSLSTKKIRKLQQQQQLQLNNLPNSTQNKSTINLQALLKSTNGSQTVRSQMETPGDAKLLRPKSNMSKGRNDGFKTDRYHKSNPTLQMLQSGSSFNKKKNDDLAQGTINLANINTVEDLQNADEQTVNIIHAIMLRKEKMKHSDFYTLLEQVTDRIQMYKSLFLDKKPKFIKDSMSHRVQSLELIDLKQKAAQDEKKQKLLEKLQEKKKKNAFYDNLSKKPLKKYKFQIQTGGDLNGNAIQNQNSKRLIQNHAQTENIYNSNGSHGHTLSNSDNNLSQMNQDSDNHQSNYLKEIARKEKLYSQKGRVQPQFRMPQQQQQFQTEVSVNGNNSLDSIHIQQLGSAERNKTSNSQEKEHLEINIRNDITYLQMLKNSSSLPYLKHIQVNDQQSPLRSYIDQKIKLIDHTEDDRKTSKRKLKILRLGEAKFKKLNQKNDLKKIIQEHNGILRNRELIPDDIIRKSHERSMSTSNLYKVQLKVLPVIESLQNLSKMPQFKEIIKSRRVGASFRDRYRDYNPIQSLFRSLRPRDDIQEQLIKSSRVVLKQQAQTEQQQNLDLLQTL</sequence>
<keyword evidence="4" id="KW-1185">Reference proteome</keyword>
<feature type="compositionally biased region" description="Basic and acidic residues" evidence="2">
    <location>
        <begin position="114"/>
        <end position="125"/>
    </location>
</feature>
<reference evidence="3 4" key="1">
    <citation type="submission" date="2014-06" db="EMBL/GenBank/DDBJ databases">
        <authorList>
            <person name="Swart Estienne"/>
        </authorList>
    </citation>
    <scope>NUCLEOTIDE SEQUENCE [LARGE SCALE GENOMIC DNA]</scope>
    <source>
        <strain evidence="3 4">130c</strain>
    </source>
</reference>
<keyword evidence="1" id="KW-0175">Coiled coil</keyword>